<gene>
    <name evidence="2" type="ORF">g.39450</name>
</gene>
<evidence type="ECO:0000256" key="1">
    <source>
        <dbReference type="SAM" id="Phobius"/>
    </source>
</evidence>
<dbReference type="AlphaFoldDB" id="A0A2S2PMJ0"/>
<dbReference type="EMBL" id="GGMR01017978">
    <property type="protein sequence ID" value="MBY30597.1"/>
    <property type="molecule type" value="Transcribed_RNA"/>
</dbReference>
<name>A0A2S2PMJ0_SCHGA</name>
<keyword evidence="1" id="KW-0472">Membrane</keyword>
<protein>
    <submittedName>
        <fullName evidence="2">Uncharacterized protein</fullName>
    </submittedName>
</protein>
<keyword evidence="1" id="KW-0812">Transmembrane</keyword>
<evidence type="ECO:0000313" key="2">
    <source>
        <dbReference type="EMBL" id="MBY30597.1"/>
    </source>
</evidence>
<proteinExistence type="predicted"/>
<organism evidence="2">
    <name type="scientific">Schizaphis graminum</name>
    <name type="common">Green bug aphid</name>
    <dbReference type="NCBI Taxonomy" id="13262"/>
    <lineage>
        <taxon>Eukaryota</taxon>
        <taxon>Metazoa</taxon>
        <taxon>Ecdysozoa</taxon>
        <taxon>Arthropoda</taxon>
        <taxon>Hexapoda</taxon>
        <taxon>Insecta</taxon>
        <taxon>Pterygota</taxon>
        <taxon>Neoptera</taxon>
        <taxon>Paraneoptera</taxon>
        <taxon>Hemiptera</taxon>
        <taxon>Sternorrhyncha</taxon>
        <taxon>Aphidomorpha</taxon>
        <taxon>Aphidoidea</taxon>
        <taxon>Aphididae</taxon>
        <taxon>Aphidini</taxon>
        <taxon>Schizaphis</taxon>
    </lineage>
</organism>
<sequence length="107" mass="12478">MLCTMYMYNLIFVLLPTYKYFYIMFYCMFFSIICLNFVLAPIKSFYDMDANSMIDNSNMYNFPTVSKFYYSVPVLLNTGTELNTIIDTTGTRSSTSNFDLLNIPLDS</sequence>
<feature type="transmembrane region" description="Helical" evidence="1">
    <location>
        <begin position="20"/>
        <end position="39"/>
    </location>
</feature>
<keyword evidence="1" id="KW-1133">Transmembrane helix</keyword>
<accession>A0A2S2PMJ0</accession>
<reference evidence="2" key="1">
    <citation type="submission" date="2018-04" db="EMBL/GenBank/DDBJ databases">
        <title>Transcriptome of Schizaphis graminum biotype I.</title>
        <authorList>
            <person name="Scully E.D."/>
            <person name="Geib S.M."/>
            <person name="Palmer N.A."/>
            <person name="Koch K."/>
            <person name="Bradshaw J."/>
            <person name="Heng-Moss T."/>
            <person name="Sarath G."/>
        </authorList>
    </citation>
    <scope>NUCLEOTIDE SEQUENCE</scope>
</reference>